<dbReference type="CDD" id="cd17569">
    <property type="entry name" value="REC_HupR-like"/>
    <property type="match status" value="1"/>
</dbReference>
<feature type="domain" description="Response regulatory" evidence="2">
    <location>
        <begin position="4"/>
        <end position="118"/>
    </location>
</feature>
<dbReference type="InterPro" id="IPR011006">
    <property type="entry name" value="CheY-like_superfamily"/>
</dbReference>
<dbReference type="EMBL" id="SJPR01000002">
    <property type="protein sequence ID" value="TWT97998.1"/>
    <property type="molecule type" value="Genomic_DNA"/>
</dbReference>
<accession>A0A5C6AFA4</accession>
<gene>
    <name evidence="3" type="primary">hupR1_4</name>
    <name evidence="3" type="ORF">Pla108_21530</name>
</gene>
<dbReference type="Pfam" id="PF00072">
    <property type="entry name" value="Response_reg"/>
    <property type="match status" value="1"/>
</dbReference>
<dbReference type="PANTHER" id="PTHR43228">
    <property type="entry name" value="TWO-COMPONENT RESPONSE REGULATOR"/>
    <property type="match status" value="1"/>
</dbReference>
<evidence type="ECO:0000313" key="4">
    <source>
        <dbReference type="Proteomes" id="UP000317421"/>
    </source>
</evidence>
<dbReference type="SMART" id="SM00448">
    <property type="entry name" value="REC"/>
    <property type="match status" value="1"/>
</dbReference>
<dbReference type="PROSITE" id="PS50110">
    <property type="entry name" value="RESPONSE_REGULATORY"/>
    <property type="match status" value="1"/>
</dbReference>
<reference evidence="3 4" key="1">
    <citation type="submission" date="2019-02" db="EMBL/GenBank/DDBJ databases">
        <title>Deep-cultivation of Planctomycetes and their phenomic and genomic characterization uncovers novel biology.</title>
        <authorList>
            <person name="Wiegand S."/>
            <person name="Jogler M."/>
            <person name="Boedeker C."/>
            <person name="Pinto D."/>
            <person name="Vollmers J."/>
            <person name="Rivas-Marin E."/>
            <person name="Kohn T."/>
            <person name="Peeters S.H."/>
            <person name="Heuer A."/>
            <person name="Rast P."/>
            <person name="Oberbeckmann S."/>
            <person name="Bunk B."/>
            <person name="Jeske O."/>
            <person name="Meyerdierks A."/>
            <person name="Storesund J.E."/>
            <person name="Kallscheuer N."/>
            <person name="Luecker S."/>
            <person name="Lage O.M."/>
            <person name="Pohl T."/>
            <person name="Merkel B.J."/>
            <person name="Hornburger P."/>
            <person name="Mueller R.-W."/>
            <person name="Bruemmer F."/>
            <person name="Labrenz M."/>
            <person name="Spormann A.M."/>
            <person name="Op Den Camp H."/>
            <person name="Overmann J."/>
            <person name="Amann R."/>
            <person name="Jetten M.S.M."/>
            <person name="Mascher T."/>
            <person name="Medema M.H."/>
            <person name="Devos D.P."/>
            <person name="Kaster A.-K."/>
            <person name="Ovreas L."/>
            <person name="Rohde M."/>
            <person name="Galperin M.Y."/>
            <person name="Jogler C."/>
        </authorList>
    </citation>
    <scope>NUCLEOTIDE SEQUENCE [LARGE SCALE GENOMIC DNA]</scope>
    <source>
        <strain evidence="3 4">Pla108</strain>
    </source>
</reference>
<dbReference type="OrthoDB" id="9802066at2"/>
<dbReference type="RefSeq" id="WP_146444886.1">
    <property type="nucleotide sequence ID" value="NZ_SJPR01000002.1"/>
</dbReference>
<dbReference type="InterPro" id="IPR052048">
    <property type="entry name" value="ST_Response_Regulator"/>
</dbReference>
<proteinExistence type="predicted"/>
<sequence length="388" mass="42676">MTQRVLFVDDDQMLLSSMERCLGLKFELDTAISGLDALELMKTNAYSVVVSDMRMPIMDGVQFIEKARVLSRQSVFMMLTGNQDLQTAMRAVNEGQVYRFLNKPCRPDEIEAAVTQAQRQFNLEASERELLNKTFVDALGVFSDVIETLQPHLVGRCGKTEQVLDELRLACGLPSRWEYKVAAKVMLLGFAMQFDRRSGMNVSATQATIELNRACTTAARIVQRIPRLDSVAEIIRCVPTTDGVLADPSSSDPLDMVMNGAALLRVAHMVEALSDSGVECDEAMTWIVQAAPDISPMLAEAARNLYPKEVEAEGIPFDPDDLKPGLILFDDLTGADGATLLRSGRKLSQTHIDKLRDEKADRGSVAPVLVTRASYLQVFPNGTPTATA</sequence>
<dbReference type="Proteomes" id="UP000317421">
    <property type="component" value="Unassembled WGS sequence"/>
</dbReference>
<dbReference type="InterPro" id="IPR001789">
    <property type="entry name" value="Sig_transdc_resp-reg_receiver"/>
</dbReference>
<protein>
    <submittedName>
        <fullName evidence="3">Hydrogenase transcriptional regulatory protein hupR1</fullName>
    </submittedName>
</protein>
<dbReference type="SUPFAM" id="SSF52172">
    <property type="entry name" value="CheY-like"/>
    <property type="match status" value="1"/>
</dbReference>
<name>A0A5C6AFA4_9BACT</name>
<evidence type="ECO:0000259" key="2">
    <source>
        <dbReference type="PROSITE" id="PS50110"/>
    </source>
</evidence>
<organism evidence="3 4">
    <name type="scientific">Botrimarina colliarenosi</name>
    <dbReference type="NCBI Taxonomy" id="2528001"/>
    <lineage>
        <taxon>Bacteria</taxon>
        <taxon>Pseudomonadati</taxon>
        <taxon>Planctomycetota</taxon>
        <taxon>Planctomycetia</taxon>
        <taxon>Pirellulales</taxon>
        <taxon>Lacipirellulaceae</taxon>
        <taxon>Botrimarina</taxon>
    </lineage>
</organism>
<evidence type="ECO:0000313" key="3">
    <source>
        <dbReference type="EMBL" id="TWT97998.1"/>
    </source>
</evidence>
<dbReference type="Gene3D" id="3.40.50.2300">
    <property type="match status" value="1"/>
</dbReference>
<keyword evidence="1" id="KW-0597">Phosphoprotein</keyword>
<comment type="caution">
    <text evidence="3">The sequence shown here is derived from an EMBL/GenBank/DDBJ whole genome shotgun (WGS) entry which is preliminary data.</text>
</comment>
<dbReference type="AlphaFoldDB" id="A0A5C6AFA4"/>
<evidence type="ECO:0000256" key="1">
    <source>
        <dbReference type="PROSITE-ProRule" id="PRU00169"/>
    </source>
</evidence>
<keyword evidence="4" id="KW-1185">Reference proteome</keyword>
<dbReference type="GO" id="GO:0000160">
    <property type="term" value="P:phosphorelay signal transduction system"/>
    <property type="evidence" value="ECO:0007669"/>
    <property type="project" value="InterPro"/>
</dbReference>
<dbReference type="PANTHER" id="PTHR43228:SF1">
    <property type="entry name" value="TWO-COMPONENT RESPONSE REGULATOR ARR22"/>
    <property type="match status" value="1"/>
</dbReference>
<feature type="modified residue" description="4-aspartylphosphate" evidence="1">
    <location>
        <position position="52"/>
    </location>
</feature>